<accession>A0A397JDY3</accession>
<evidence type="ECO:0008006" key="4">
    <source>
        <dbReference type="Google" id="ProtNLM"/>
    </source>
</evidence>
<keyword evidence="3" id="KW-1185">Reference proteome</keyword>
<name>A0A397JDY3_9GLOM</name>
<protein>
    <recommendedName>
        <fullName evidence="4">HMG box domain-containing protein</fullName>
    </recommendedName>
</protein>
<proteinExistence type="predicted"/>
<sequence>MPSHQYNSSSPSPSTSNQYNSSSPSSLPSHQYNYIPDPATLEYIIDSTITTEERQQIELIIFLPLHELIIPTYKPKRKRSPRSQNKFIIFRKDLQARITCENGPQYSCQLKIISNNAKKAWNNLDFEHTLLYEKIANIAKKVHRLMWPDYIYKPNRKEFHPYDSSLPHEYFSNHHINLINPMNSLTDLTNNQFHSPPYIKQLEMKSINNISSYDRSLRDIVDKFTTLEYIIDSTITTEERQQIELIIFLPLHELIIPTYKPKRKRSPRSQNKFIIFRKDLQARITCENGPQYSCQLKIISNNAKKAWNNLDFEHTLLYEKIANIAKKVHRLMWPDYIYKPNRKEFHPYDSSLPHEYFSNHHINLINPMNSLTDLTNNQFHSPPYIKQLEMKSINNISSYDRSLRDIVDKFSRI</sequence>
<dbReference type="EMBL" id="PQFF01000096">
    <property type="protein sequence ID" value="RHZ82870.1"/>
    <property type="molecule type" value="Genomic_DNA"/>
</dbReference>
<feature type="region of interest" description="Disordered" evidence="1">
    <location>
        <begin position="1"/>
        <end position="31"/>
    </location>
</feature>
<dbReference type="SUPFAM" id="SSF47095">
    <property type="entry name" value="HMG-box"/>
    <property type="match status" value="2"/>
</dbReference>
<gene>
    <name evidence="2" type="ORF">Glove_103g230</name>
</gene>
<evidence type="ECO:0000256" key="1">
    <source>
        <dbReference type="SAM" id="MobiDB-lite"/>
    </source>
</evidence>
<evidence type="ECO:0000313" key="2">
    <source>
        <dbReference type="EMBL" id="RHZ82870.1"/>
    </source>
</evidence>
<dbReference type="Gene3D" id="1.10.30.10">
    <property type="entry name" value="High mobility group box domain"/>
    <property type="match status" value="2"/>
</dbReference>
<comment type="caution">
    <text evidence="2">The sequence shown here is derived from an EMBL/GenBank/DDBJ whole genome shotgun (WGS) entry which is preliminary data.</text>
</comment>
<organism evidence="2 3">
    <name type="scientific">Diversispora epigaea</name>
    <dbReference type="NCBI Taxonomy" id="1348612"/>
    <lineage>
        <taxon>Eukaryota</taxon>
        <taxon>Fungi</taxon>
        <taxon>Fungi incertae sedis</taxon>
        <taxon>Mucoromycota</taxon>
        <taxon>Glomeromycotina</taxon>
        <taxon>Glomeromycetes</taxon>
        <taxon>Diversisporales</taxon>
        <taxon>Diversisporaceae</taxon>
        <taxon>Diversispora</taxon>
    </lineage>
</organism>
<dbReference type="InterPro" id="IPR036910">
    <property type="entry name" value="HMG_box_dom_sf"/>
</dbReference>
<dbReference type="Proteomes" id="UP000266861">
    <property type="component" value="Unassembled WGS sequence"/>
</dbReference>
<evidence type="ECO:0000313" key="3">
    <source>
        <dbReference type="Proteomes" id="UP000266861"/>
    </source>
</evidence>
<reference evidence="2 3" key="1">
    <citation type="submission" date="2018-08" db="EMBL/GenBank/DDBJ databases">
        <title>Genome and evolution of the arbuscular mycorrhizal fungus Diversispora epigaea (formerly Glomus versiforme) and its bacterial endosymbionts.</title>
        <authorList>
            <person name="Sun X."/>
            <person name="Fei Z."/>
            <person name="Harrison M."/>
        </authorList>
    </citation>
    <scope>NUCLEOTIDE SEQUENCE [LARGE SCALE GENOMIC DNA]</scope>
    <source>
        <strain evidence="2 3">IT104</strain>
    </source>
</reference>
<dbReference type="STRING" id="1348612.A0A397JDY3"/>
<dbReference type="AlphaFoldDB" id="A0A397JDY3"/>
<dbReference type="OrthoDB" id="6247875at2759"/>